<comment type="caution">
    <text evidence="1">The sequence shown here is derived from an EMBL/GenBank/DDBJ whole genome shotgun (WGS) entry which is preliminary data.</text>
</comment>
<dbReference type="EMBL" id="JARKIE010000054">
    <property type="protein sequence ID" value="KAJ7692146.1"/>
    <property type="molecule type" value="Genomic_DNA"/>
</dbReference>
<accession>A0AAD7DJ85</accession>
<reference evidence="1" key="1">
    <citation type="submission" date="2023-03" db="EMBL/GenBank/DDBJ databases">
        <title>Massive genome expansion in bonnet fungi (Mycena s.s.) driven by repeated elements and novel gene families across ecological guilds.</title>
        <authorList>
            <consortium name="Lawrence Berkeley National Laboratory"/>
            <person name="Harder C.B."/>
            <person name="Miyauchi S."/>
            <person name="Viragh M."/>
            <person name="Kuo A."/>
            <person name="Thoen E."/>
            <person name="Andreopoulos B."/>
            <person name="Lu D."/>
            <person name="Skrede I."/>
            <person name="Drula E."/>
            <person name="Henrissat B."/>
            <person name="Morin E."/>
            <person name="Kohler A."/>
            <person name="Barry K."/>
            <person name="LaButti K."/>
            <person name="Morin E."/>
            <person name="Salamov A."/>
            <person name="Lipzen A."/>
            <person name="Mereny Z."/>
            <person name="Hegedus B."/>
            <person name="Baldrian P."/>
            <person name="Stursova M."/>
            <person name="Weitz H."/>
            <person name="Taylor A."/>
            <person name="Grigoriev I.V."/>
            <person name="Nagy L.G."/>
            <person name="Martin F."/>
            <person name="Kauserud H."/>
        </authorList>
    </citation>
    <scope>NUCLEOTIDE SEQUENCE</scope>
    <source>
        <strain evidence="1">CBHHK067</strain>
    </source>
</reference>
<protein>
    <submittedName>
        <fullName evidence="1">Uncharacterized protein</fullName>
    </submittedName>
</protein>
<gene>
    <name evidence="1" type="ORF">B0H17DRAFT_1200724</name>
</gene>
<name>A0AAD7DJ85_MYCRO</name>
<sequence>MLSAQPPTYQLTFYDDVLAILSSGNTLRTLILRLTSWDKGHGETMQQLMTKLTELSFLPCLQDLDIIISWDYNLSPYLMAPSTIGFVNDVLIAMLAARWAWHQVVGHVHLQHIFVLVELPATVSLSKTRDVGRLRKMCDEGLDVFLRARNPRTLDLEQDAKDISYVCPV</sequence>
<proteinExistence type="predicted"/>
<organism evidence="1 2">
    <name type="scientific">Mycena rosella</name>
    <name type="common">Pink bonnet</name>
    <name type="synonym">Agaricus rosellus</name>
    <dbReference type="NCBI Taxonomy" id="1033263"/>
    <lineage>
        <taxon>Eukaryota</taxon>
        <taxon>Fungi</taxon>
        <taxon>Dikarya</taxon>
        <taxon>Basidiomycota</taxon>
        <taxon>Agaricomycotina</taxon>
        <taxon>Agaricomycetes</taxon>
        <taxon>Agaricomycetidae</taxon>
        <taxon>Agaricales</taxon>
        <taxon>Marasmiineae</taxon>
        <taxon>Mycenaceae</taxon>
        <taxon>Mycena</taxon>
    </lineage>
</organism>
<dbReference type="AlphaFoldDB" id="A0AAD7DJ85"/>
<evidence type="ECO:0000313" key="2">
    <source>
        <dbReference type="Proteomes" id="UP001221757"/>
    </source>
</evidence>
<evidence type="ECO:0000313" key="1">
    <source>
        <dbReference type="EMBL" id="KAJ7692146.1"/>
    </source>
</evidence>
<keyword evidence="2" id="KW-1185">Reference proteome</keyword>
<dbReference type="Proteomes" id="UP001221757">
    <property type="component" value="Unassembled WGS sequence"/>
</dbReference>